<feature type="signal peptide" evidence="2">
    <location>
        <begin position="1"/>
        <end position="22"/>
    </location>
</feature>
<evidence type="ECO:0000313" key="3">
    <source>
        <dbReference type="EMBL" id="KAF2969471.1"/>
    </source>
</evidence>
<keyword evidence="4" id="KW-1185">Reference proteome</keyword>
<dbReference type="AlphaFoldDB" id="A0A7C8MU09"/>
<dbReference type="InParanoid" id="A0A7C8MU09"/>
<dbReference type="OrthoDB" id="4754177at2759"/>
<reference evidence="3 4" key="1">
    <citation type="submission" date="2019-12" db="EMBL/GenBank/DDBJ databases">
        <title>Draft genome sequence of the ascomycete Xylaria multiplex DSM 110363.</title>
        <authorList>
            <person name="Buettner E."/>
            <person name="Kellner H."/>
        </authorList>
    </citation>
    <scope>NUCLEOTIDE SEQUENCE [LARGE SCALE GENOMIC DNA]</scope>
    <source>
        <strain evidence="3 4">DSM 110363</strain>
    </source>
</reference>
<dbReference type="Proteomes" id="UP000481858">
    <property type="component" value="Unassembled WGS sequence"/>
</dbReference>
<proteinExistence type="predicted"/>
<evidence type="ECO:0000256" key="1">
    <source>
        <dbReference type="SAM" id="Phobius"/>
    </source>
</evidence>
<evidence type="ECO:0000256" key="2">
    <source>
        <dbReference type="SAM" id="SignalP"/>
    </source>
</evidence>
<organism evidence="3 4">
    <name type="scientific">Xylaria multiplex</name>
    <dbReference type="NCBI Taxonomy" id="323545"/>
    <lineage>
        <taxon>Eukaryota</taxon>
        <taxon>Fungi</taxon>
        <taxon>Dikarya</taxon>
        <taxon>Ascomycota</taxon>
        <taxon>Pezizomycotina</taxon>
        <taxon>Sordariomycetes</taxon>
        <taxon>Xylariomycetidae</taxon>
        <taxon>Xylariales</taxon>
        <taxon>Xylariaceae</taxon>
        <taxon>Xylaria</taxon>
    </lineage>
</organism>
<keyword evidence="2" id="KW-0732">Signal</keyword>
<evidence type="ECO:0000313" key="4">
    <source>
        <dbReference type="Proteomes" id="UP000481858"/>
    </source>
</evidence>
<feature type="chain" id="PRO_5028934426" evidence="2">
    <location>
        <begin position="23"/>
        <end position="319"/>
    </location>
</feature>
<feature type="transmembrane region" description="Helical" evidence="1">
    <location>
        <begin position="280"/>
        <end position="298"/>
    </location>
</feature>
<dbReference type="EMBL" id="WUBL01000036">
    <property type="protein sequence ID" value="KAF2969471.1"/>
    <property type="molecule type" value="Genomic_DNA"/>
</dbReference>
<comment type="caution">
    <text evidence="3">The sequence shown here is derived from an EMBL/GenBank/DDBJ whole genome shotgun (WGS) entry which is preliminary data.</text>
</comment>
<protein>
    <submittedName>
        <fullName evidence="3">Uncharacterized protein</fullName>
    </submittedName>
</protein>
<accession>A0A7C8MU09</accession>
<sequence length="319" mass="36549">MSLILRQIAIVASLLLVPTYLPQYESASAAAEPTAKPPNIKTITAWNSNSLTATTTRFTDSETTTTTRFTDSEITTTIRFTDSEITTSSPQVIDTHQLSELRRLLDIHRGLLIRRHGSQEFYNLHVHLEDLVDKPLRYACDILHRLLVGQFNLKVKQSRELGRGERVTDLLDLMSGAEDDLLKRIENTKSFPSWPRWARGTPELRSAECPDQDCFKIGRTTIDLYALHLPYLLLKGILEVKDYAYTGSGRIPALNLALERVEDNLLWWYAQFKLLFTKEILTTAFIITFLAFLLYFVLSNYFSEEARVWGATERDFPIQ</sequence>
<keyword evidence="1" id="KW-0472">Membrane</keyword>
<keyword evidence="1" id="KW-1133">Transmembrane helix</keyword>
<name>A0A7C8MU09_9PEZI</name>
<keyword evidence="1" id="KW-0812">Transmembrane</keyword>
<gene>
    <name evidence="3" type="ORF">GQX73_g4131</name>
</gene>